<feature type="transmembrane region" description="Helical" evidence="1">
    <location>
        <begin position="38"/>
        <end position="58"/>
    </location>
</feature>
<name>A0ABV0KBH5_9CYAN</name>
<comment type="caution">
    <text evidence="2">The sequence shown here is derived from an EMBL/GenBank/DDBJ whole genome shotgun (WGS) entry which is preliminary data.</text>
</comment>
<keyword evidence="1" id="KW-1133">Transmembrane helix</keyword>
<keyword evidence="1" id="KW-0812">Transmembrane</keyword>
<reference evidence="2 3" key="1">
    <citation type="submission" date="2022-04" db="EMBL/GenBank/DDBJ databases">
        <title>Positive selection, recombination, and allopatry shape intraspecific diversity of widespread and dominant cyanobacteria.</title>
        <authorList>
            <person name="Wei J."/>
            <person name="Shu W."/>
            <person name="Hu C."/>
        </authorList>
    </citation>
    <scope>NUCLEOTIDE SEQUENCE [LARGE SCALE GENOMIC DNA]</scope>
    <source>
        <strain evidence="2 3">DQ-A4</strain>
    </source>
</reference>
<evidence type="ECO:0000313" key="3">
    <source>
        <dbReference type="Proteomes" id="UP001482513"/>
    </source>
</evidence>
<keyword evidence="1" id="KW-0472">Membrane</keyword>
<protein>
    <submittedName>
        <fullName evidence="2">Uncharacterized protein</fullName>
    </submittedName>
</protein>
<organism evidence="2 3">
    <name type="scientific">Leptolyngbya subtilissima DQ-A4</name>
    <dbReference type="NCBI Taxonomy" id="2933933"/>
    <lineage>
        <taxon>Bacteria</taxon>
        <taxon>Bacillati</taxon>
        <taxon>Cyanobacteriota</taxon>
        <taxon>Cyanophyceae</taxon>
        <taxon>Leptolyngbyales</taxon>
        <taxon>Leptolyngbyaceae</taxon>
        <taxon>Leptolyngbya group</taxon>
        <taxon>Leptolyngbya</taxon>
    </lineage>
</organism>
<dbReference type="EMBL" id="JAMPKX010000016">
    <property type="protein sequence ID" value="MEP0949906.1"/>
    <property type="molecule type" value="Genomic_DNA"/>
</dbReference>
<sequence>MTSFSLNQAETQQPYSSTPLLIHALPKPLKSRWSHGRGYVVIALIAPLLLGSLLLVYLHNVTKTRLSLWQ</sequence>
<keyword evidence="3" id="KW-1185">Reference proteome</keyword>
<gene>
    <name evidence="2" type="ORF">NC992_23740</name>
</gene>
<evidence type="ECO:0000313" key="2">
    <source>
        <dbReference type="EMBL" id="MEP0949906.1"/>
    </source>
</evidence>
<evidence type="ECO:0000256" key="1">
    <source>
        <dbReference type="SAM" id="Phobius"/>
    </source>
</evidence>
<dbReference type="Proteomes" id="UP001482513">
    <property type="component" value="Unassembled WGS sequence"/>
</dbReference>
<proteinExistence type="predicted"/>
<accession>A0ABV0KBH5</accession>
<dbReference type="RefSeq" id="WP_190697681.1">
    <property type="nucleotide sequence ID" value="NZ_JAMPKX010000016.1"/>
</dbReference>